<evidence type="ECO:0000256" key="3">
    <source>
        <dbReference type="ARBA" id="ARBA00022806"/>
    </source>
</evidence>
<dbReference type="InterPro" id="IPR013689">
    <property type="entry name" value="RNA_helicase_ATP-dep_HrpB_C"/>
</dbReference>
<dbReference type="PANTHER" id="PTHR43519:SF1">
    <property type="entry name" value="ATP-DEPENDENT RNA HELICASE HRPB"/>
    <property type="match status" value="1"/>
</dbReference>
<dbReference type="SMART" id="SM00487">
    <property type="entry name" value="DEXDc"/>
    <property type="match status" value="1"/>
</dbReference>
<evidence type="ECO:0000256" key="1">
    <source>
        <dbReference type="ARBA" id="ARBA00022741"/>
    </source>
</evidence>
<dbReference type="NCBIfam" id="TIGR01970">
    <property type="entry name" value="DEAH_box_HrpB"/>
    <property type="match status" value="1"/>
</dbReference>
<protein>
    <submittedName>
        <fullName evidence="7">ATP-dependent helicase HrpB</fullName>
        <ecNumber evidence="7">3.6.4.13</ecNumber>
    </submittedName>
</protein>
<dbReference type="InterPro" id="IPR049614">
    <property type="entry name" value="HrpB_DEXH"/>
</dbReference>
<evidence type="ECO:0000256" key="2">
    <source>
        <dbReference type="ARBA" id="ARBA00022801"/>
    </source>
</evidence>
<dbReference type="PROSITE" id="PS51192">
    <property type="entry name" value="HELICASE_ATP_BIND_1"/>
    <property type="match status" value="1"/>
</dbReference>
<dbReference type="SMART" id="SM00490">
    <property type="entry name" value="HELICc"/>
    <property type="match status" value="1"/>
</dbReference>
<dbReference type="Pfam" id="PF08482">
    <property type="entry name" value="HrpB_C"/>
    <property type="match status" value="1"/>
</dbReference>
<dbReference type="EC" id="3.6.4.13" evidence="7"/>
<feature type="domain" description="Helicase ATP-binding" evidence="5">
    <location>
        <begin position="16"/>
        <end position="180"/>
    </location>
</feature>
<gene>
    <name evidence="7" type="primary">hrpB</name>
    <name evidence="7" type="ORF">ACFSUF_11800</name>
</gene>
<dbReference type="Proteomes" id="UP001597541">
    <property type="component" value="Unassembled WGS sequence"/>
</dbReference>
<dbReference type="SUPFAM" id="SSF52540">
    <property type="entry name" value="P-loop containing nucleoside triphosphate hydrolases"/>
    <property type="match status" value="1"/>
</dbReference>
<dbReference type="InterPro" id="IPR001650">
    <property type="entry name" value="Helicase_C-like"/>
</dbReference>
<dbReference type="InterPro" id="IPR027417">
    <property type="entry name" value="P-loop_NTPase"/>
</dbReference>
<dbReference type="InterPro" id="IPR010225">
    <property type="entry name" value="HrpB"/>
</dbReference>
<accession>A0ABW5PEX0</accession>
<keyword evidence="8" id="KW-1185">Reference proteome</keyword>
<evidence type="ECO:0000259" key="5">
    <source>
        <dbReference type="PROSITE" id="PS51192"/>
    </source>
</evidence>
<keyword evidence="2 7" id="KW-0378">Hydrolase</keyword>
<dbReference type="SMART" id="SM00847">
    <property type="entry name" value="HA2"/>
    <property type="match status" value="1"/>
</dbReference>
<sequence length="861" mass="95088">MTNINLPIDDVLGELMDTLSDHTNAILIAPPGSGKTTRVPLALLHASWLGDRRILMLEPRRLAAKSVAAYMARQLGEQAGETVGYRVKMDTRVSKRTRIEVVTEGVLTSMLQQDPSLDGVGAVLFDEFHERSLHADLGLALCLQAQQLFREEMRLLVMSATMDAEPVSQILNHAPVIRGEGRMYPVETVYYPGHGAERLEDRTVRAVKQALQDHDGDMLVFLPGAGEIRRAERKLRESGLSPGVRVAPLYGNLPQAAQEAAIAPAVSGQRKIVLSTSIAETSLTVEGVRVVIDSGLMRVPRFSPRTGMTRLETVPVSRASADQRRGRAGRTAPGVCYRLWTEQEDRRLPPRSTPEVLEADLAPLALELAAWGVGDPAELAWLDLPPVPAYRQARELLHLLGAIAETGAVTPHGRRMAALGMHPRLAHMVLRAEGLGLARIACDLAAMLGERDVAVRTGGRAKTDADLSSRLAMLQEARTWRGADLPDTLGGMEIDPAICRRVIAEADHALAALRTEGSGRGAFEAPREEDNETSAAEVSAVEMCGVLLGFAYPDRIGQQRSIGKFTLANGRGAEVSEGQQLAAEPYLVAAELDDQGTESKVYLGAGISLEQINRYFADIIREEQSVYWDREAQTVRTFTVRKIGAVLIQETPSQSPDPELMLQALLDGIRQGGHKLLPWTKGDRLLQSRMSFMHKYDPANWPDVSDESLLNHLEDWLAPHVYGMRNRSDLQKIQIGHILSELIPWEQRQELDRLVPLQLTVPSGSRITLDYSDPEQPVLAARLQELFGMKETPRIAGGRVPVTIHLLSPARRPVQVTQDLASFWEHAYFEVKKDLKGRYPKHYWPDNPLEAEATNRTKPRK</sequence>
<dbReference type="Gene3D" id="3.40.50.300">
    <property type="entry name" value="P-loop containing nucleotide triphosphate hydrolases"/>
    <property type="match status" value="2"/>
</dbReference>
<dbReference type="InterPro" id="IPR007502">
    <property type="entry name" value="Helicase-assoc_dom"/>
</dbReference>
<feature type="domain" description="Helicase C-terminal" evidence="6">
    <location>
        <begin position="198"/>
        <end position="372"/>
    </location>
</feature>
<dbReference type="GO" id="GO:0016787">
    <property type="term" value="F:hydrolase activity"/>
    <property type="evidence" value="ECO:0007669"/>
    <property type="project" value="UniProtKB-KW"/>
</dbReference>
<organism evidence="7 8">
    <name type="scientific">Paenibacillus gansuensis</name>
    <dbReference type="NCBI Taxonomy" id="306542"/>
    <lineage>
        <taxon>Bacteria</taxon>
        <taxon>Bacillati</taxon>
        <taxon>Bacillota</taxon>
        <taxon>Bacilli</taxon>
        <taxon>Bacillales</taxon>
        <taxon>Paenibacillaceae</taxon>
        <taxon>Paenibacillus</taxon>
    </lineage>
</organism>
<keyword evidence="1" id="KW-0547">Nucleotide-binding</keyword>
<dbReference type="EMBL" id="JBHUME010000007">
    <property type="protein sequence ID" value="MFD2613108.1"/>
    <property type="molecule type" value="Genomic_DNA"/>
</dbReference>
<dbReference type="PROSITE" id="PS51194">
    <property type="entry name" value="HELICASE_CTER"/>
    <property type="match status" value="1"/>
</dbReference>
<dbReference type="Pfam" id="PF00270">
    <property type="entry name" value="DEAD"/>
    <property type="match status" value="1"/>
</dbReference>
<keyword evidence="4" id="KW-0067">ATP-binding</keyword>
<dbReference type="Pfam" id="PF00271">
    <property type="entry name" value="Helicase_C"/>
    <property type="match status" value="1"/>
</dbReference>
<dbReference type="GO" id="GO:0003724">
    <property type="term" value="F:RNA helicase activity"/>
    <property type="evidence" value="ECO:0007669"/>
    <property type="project" value="UniProtKB-EC"/>
</dbReference>
<dbReference type="Gene3D" id="1.20.120.1080">
    <property type="match status" value="1"/>
</dbReference>
<proteinExistence type="predicted"/>
<dbReference type="PANTHER" id="PTHR43519">
    <property type="entry name" value="ATP-DEPENDENT RNA HELICASE HRPB"/>
    <property type="match status" value="1"/>
</dbReference>
<dbReference type="InterPro" id="IPR011545">
    <property type="entry name" value="DEAD/DEAH_box_helicase_dom"/>
</dbReference>
<reference evidence="8" key="1">
    <citation type="journal article" date="2019" name="Int. J. Syst. Evol. Microbiol.">
        <title>The Global Catalogue of Microorganisms (GCM) 10K type strain sequencing project: providing services to taxonomists for standard genome sequencing and annotation.</title>
        <authorList>
            <consortium name="The Broad Institute Genomics Platform"/>
            <consortium name="The Broad Institute Genome Sequencing Center for Infectious Disease"/>
            <person name="Wu L."/>
            <person name="Ma J."/>
        </authorList>
    </citation>
    <scope>NUCLEOTIDE SEQUENCE [LARGE SCALE GENOMIC DNA]</scope>
    <source>
        <strain evidence="8">KCTC 3950</strain>
    </source>
</reference>
<name>A0ABW5PEX0_9BACL</name>
<comment type="caution">
    <text evidence="7">The sequence shown here is derived from an EMBL/GenBank/DDBJ whole genome shotgun (WGS) entry which is preliminary data.</text>
</comment>
<keyword evidence="3 7" id="KW-0347">Helicase</keyword>
<dbReference type="RefSeq" id="WP_377603034.1">
    <property type="nucleotide sequence ID" value="NZ_JBHUME010000007.1"/>
</dbReference>
<dbReference type="InterPro" id="IPR014001">
    <property type="entry name" value="Helicase_ATP-bd"/>
</dbReference>
<evidence type="ECO:0000259" key="6">
    <source>
        <dbReference type="PROSITE" id="PS51194"/>
    </source>
</evidence>
<dbReference type="PIRSF" id="PIRSF005496">
    <property type="entry name" value="ATP_hel_hrpB"/>
    <property type="match status" value="1"/>
</dbReference>
<evidence type="ECO:0000313" key="7">
    <source>
        <dbReference type="EMBL" id="MFD2613108.1"/>
    </source>
</evidence>
<dbReference type="CDD" id="cd17990">
    <property type="entry name" value="DEXHc_HrpB"/>
    <property type="match status" value="1"/>
</dbReference>
<evidence type="ECO:0000313" key="8">
    <source>
        <dbReference type="Proteomes" id="UP001597541"/>
    </source>
</evidence>
<dbReference type="CDD" id="cd18791">
    <property type="entry name" value="SF2_C_RHA"/>
    <property type="match status" value="1"/>
</dbReference>
<evidence type="ECO:0000256" key="4">
    <source>
        <dbReference type="ARBA" id="ARBA00022840"/>
    </source>
</evidence>